<dbReference type="RefSeq" id="WP_135262244.1">
    <property type="nucleotide sequence ID" value="NZ_SMLM01000001.1"/>
</dbReference>
<evidence type="ECO:0000259" key="1">
    <source>
        <dbReference type="Pfam" id="PF00149"/>
    </source>
</evidence>
<evidence type="ECO:0000313" key="3">
    <source>
        <dbReference type="Proteomes" id="UP000298180"/>
    </source>
</evidence>
<protein>
    <submittedName>
        <fullName evidence="2">Metallophosphoesterase</fullName>
    </submittedName>
</protein>
<proteinExistence type="predicted"/>
<dbReference type="OrthoDB" id="356681at2"/>
<dbReference type="InterPro" id="IPR029052">
    <property type="entry name" value="Metallo-depent_PP-like"/>
</dbReference>
<reference evidence="2 3" key="1">
    <citation type="submission" date="2019-03" db="EMBL/GenBank/DDBJ databases">
        <title>Ramlibacter henchirensis DSM 14656, whole genome shotgun sequence.</title>
        <authorList>
            <person name="Zhang X."/>
            <person name="Feng G."/>
            <person name="Zhu H."/>
        </authorList>
    </citation>
    <scope>NUCLEOTIDE SEQUENCE [LARGE SCALE GENOMIC DNA]</scope>
    <source>
        <strain evidence="2 3">DSM 14656</strain>
    </source>
</reference>
<sequence>MRLNLLSDLHLSKAGLDVPDNDADLVVLAGDIARPDAAVQWAMQIRKPVLYVPGNHEFYGGSLSGTVQRLRELSAGSNVRILHDDEVVVGGVRFLGTPLWTDFLLYGDGQLRDAAVQEAMRRMYDFQRIYLDEQCQQVFTPLDSACLFLRHSAWLEHGLGKRFDGPTVVVSHHAPSPRSIDPRFEGSLLNACFASHAEHLLNGGRAVLWMHGHMHHSVDYRLHGVRVVSNPRGYFMGGRPENPRFDINFTVTV</sequence>
<dbReference type="PANTHER" id="PTHR37844:SF2">
    <property type="entry name" value="SER_THR PROTEIN PHOSPHATASE SUPERFAMILY (AFU_ORTHOLOGUE AFUA_1G14840)"/>
    <property type="match status" value="1"/>
</dbReference>
<dbReference type="SUPFAM" id="SSF56300">
    <property type="entry name" value="Metallo-dependent phosphatases"/>
    <property type="match status" value="1"/>
</dbReference>
<feature type="domain" description="Calcineurin-like phosphoesterase" evidence="1">
    <location>
        <begin position="18"/>
        <end position="216"/>
    </location>
</feature>
<dbReference type="Proteomes" id="UP000298180">
    <property type="component" value="Unassembled WGS sequence"/>
</dbReference>
<dbReference type="EMBL" id="SMLM01000001">
    <property type="protein sequence ID" value="TFZ06158.1"/>
    <property type="molecule type" value="Genomic_DNA"/>
</dbReference>
<keyword evidence="3" id="KW-1185">Reference proteome</keyword>
<gene>
    <name evidence="2" type="ORF">EZ313_05805</name>
</gene>
<name>A0A4Z0C6Z9_9BURK</name>
<organism evidence="2 3">
    <name type="scientific">Ramlibacter henchirensis</name>
    <dbReference type="NCBI Taxonomy" id="204072"/>
    <lineage>
        <taxon>Bacteria</taxon>
        <taxon>Pseudomonadati</taxon>
        <taxon>Pseudomonadota</taxon>
        <taxon>Betaproteobacteria</taxon>
        <taxon>Burkholderiales</taxon>
        <taxon>Comamonadaceae</taxon>
        <taxon>Ramlibacter</taxon>
    </lineage>
</organism>
<dbReference type="Gene3D" id="3.60.21.10">
    <property type="match status" value="1"/>
</dbReference>
<accession>A0A4Z0C6Z9</accession>
<dbReference type="Pfam" id="PF00149">
    <property type="entry name" value="Metallophos"/>
    <property type="match status" value="1"/>
</dbReference>
<comment type="caution">
    <text evidence="2">The sequence shown here is derived from an EMBL/GenBank/DDBJ whole genome shotgun (WGS) entry which is preliminary data.</text>
</comment>
<evidence type="ECO:0000313" key="2">
    <source>
        <dbReference type="EMBL" id="TFZ06158.1"/>
    </source>
</evidence>
<dbReference type="GO" id="GO:0016787">
    <property type="term" value="F:hydrolase activity"/>
    <property type="evidence" value="ECO:0007669"/>
    <property type="project" value="InterPro"/>
</dbReference>
<dbReference type="PANTHER" id="PTHR37844">
    <property type="entry name" value="SER/THR PROTEIN PHOSPHATASE SUPERFAMILY (AFU_ORTHOLOGUE AFUA_1G14840)"/>
    <property type="match status" value="1"/>
</dbReference>
<dbReference type="InterPro" id="IPR004843">
    <property type="entry name" value="Calcineurin-like_PHP"/>
</dbReference>
<dbReference type="AlphaFoldDB" id="A0A4Z0C6Z9"/>